<evidence type="ECO:0000313" key="1">
    <source>
        <dbReference type="EMBL" id="SPE20932.1"/>
    </source>
</evidence>
<evidence type="ECO:0008006" key="3">
    <source>
        <dbReference type="Google" id="ProtNLM"/>
    </source>
</evidence>
<accession>A0A2N9LCC1</accession>
<dbReference type="EMBL" id="OKRB01000086">
    <property type="protein sequence ID" value="SPE20932.1"/>
    <property type="molecule type" value="Genomic_DNA"/>
</dbReference>
<evidence type="ECO:0000313" key="2">
    <source>
        <dbReference type="Proteomes" id="UP000239735"/>
    </source>
</evidence>
<protein>
    <recommendedName>
        <fullName evidence="3">DinB family protein</fullName>
    </recommendedName>
</protein>
<organism evidence="1 2">
    <name type="scientific">Candidatus Sulfuritelmatomonas gaucii</name>
    <dbReference type="NCBI Taxonomy" id="2043161"/>
    <lineage>
        <taxon>Bacteria</taxon>
        <taxon>Pseudomonadati</taxon>
        <taxon>Acidobacteriota</taxon>
        <taxon>Terriglobia</taxon>
        <taxon>Terriglobales</taxon>
        <taxon>Acidobacteriaceae</taxon>
        <taxon>Candidatus Sulfuritelmatomonas</taxon>
    </lineage>
</organism>
<gene>
    <name evidence="1" type="ORF">SBA5_30137</name>
</gene>
<reference evidence="2" key="1">
    <citation type="submission" date="2018-02" db="EMBL/GenBank/DDBJ databases">
        <authorList>
            <person name="Hausmann B."/>
        </authorList>
    </citation>
    <scope>NUCLEOTIDE SEQUENCE [LARGE SCALE GENOMIC DNA]</scope>
    <source>
        <strain evidence="2">Peat soil MAG SbA5</strain>
    </source>
</reference>
<dbReference type="Proteomes" id="UP000239735">
    <property type="component" value="Unassembled WGS sequence"/>
</dbReference>
<sequence length="29" mass="3268">MGAHNAYHIGQILYVRKLEGVWDPSKGVK</sequence>
<proteinExistence type="predicted"/>
<dbReference type="AlphaFoldDB" id="A0A2N9LCC1"/>
<name>A0A2N9LCC1_9BACT</name>